<sequence>MDIMRDQPLFQGTPSPASFLASPSYLQWLNSGKDGRPLLQVILVRVLETQLMSAHADQYSRWHNTGRLYPWLMLPGILAWESMASLYRTTKGFMESFRTKFKESVTFKRGQTKIPQHNKPSDLPSPVGFVMDGNRRFARTLGKPVLYGHQHGAQTAGHVLEWWLRYMPNTTVCNGPGLRYLTVWAFSAENLKRSPGEVEGLFHLMKAELRSLAFNSIVHLFQIRVRVVGNLTGYPSDLLDSVKMLEESTSKYKQLFLQIAIGYGGRDEIVQSVKLLQAQGEAVTEAAISARTYCAQIDIPPGELNSEDVRAKNKRVLPLGLTGS</sequence>
<keyword evidence="1" id="KW-0808">Transferase</keyword>
<proteinExistence type="predicted"/>
<gene>
    <name evidence="1" type="ORF">JR316_0005571</name>
</gene>
<dbReference type="EMBL" id="JAFIQS020000005">
    <property type="protein sequence ID" value="KAH9481052.1"/>
    <property type="molecule type" value="Genomic_DNA"/>
</dbReference>
<accession>A0ACB8H046</accession>
<name>A0ACB8H046_PSICU</name>
<keyword evidence="2" id="KW-1185">Reference proteome</keyword>
<protein>
    <submittedName>
        <fullName evidence="1">Isoprenyl transferase</fullName>
    </submittedName>
</protein>
<comment type="caution">
    <text evidence="1">The sequence shown here is derived from an EMBL/GenBank/DDBJ whole genome shotgun (WGS) entry which is preliminary data.</text>
</comment>
<evidence type="ECO:0000313" key="1">
    <source>
        <dbReference type="EMBL" id="KAH9481052.1"/>
    </source>
</evidence>
<reference evidence="1" key="1">
    <citation type="submission" date="2021-10" db="EMBL/GenBank/DDBJ databases">
        <title>Psilocybe cubensis genome.</title>
        <authorList>
            <person name="Mckernan K.J."/>
            <person name="Crawford S."/>
            <person name="Trippe A."/>
            <person name="Kane L.T."/>
            <person name="Mclaughlin S."/>
        </authorList>
    </citation>
    <scope>NUCLEOTIDE SEQUENCE</scope>
    <source>
        <strain evidence="1">MGC-MH-2018</strain>
    </source>
</reference>
<evidence type="ECO:0000313" key="2">
    <source>
        <dbReference type="Proteomes" id="UP000664032"/>
    </source>
</evidence>
<organism evidence="1 2">
    <name type="scientific">Psilocybe cubensis</name>
    <name type="common">Psychedelic mushroom</name>
    <name type="synonym">Stropharia cubensis</name>
    <dbReference type="NCBI Taxonomy" id="181762"/>
    <lineage>
        <taxon>Eukaryota</taxon>
        <taxon>Fungi</taxon>
        <taxon>Dikarya</taxon>
        <taxon>Basidiomycota</taxon>
        <taxon>Agaricomycotina</taxon>
        <taxon>Agaricomycetes</taxon>
        <taxon>Agaricomycetidae</taxon>
        <taxon>Agaricales</taxon>
        <taxon>Agaricineae</taxon>
        <taxon>Strophariaceae</taxon>
        <taxon>Psilocybe</taxon>
    </lineage>
</organism>
<dbReference type="Proteomes" id="UP000664032">
    <property type="component" value="Unassembled WGS sequence"/>
</dbReference>